<name>A0A0D8VZC3_ECOLX</name>
<organism evidence="1 2">
    <name type="scientific">Escherichia coli</name>
    <dbReference type="NCBI Taxonomy" id="562"/>
    <lineage>
        <taxon>Bacteria</taxon>
        <taxon>Pseudomonadati</taxon>
        <taxon>Pseudomonadota</taxon>
        <taxon>Gammaproteobacteria</taxon>
        <taxon>Enterobacterales</taxon>
        <taxon>Enterobacteriaceae</taxon>
        <taxon>Escherichia</taxon>
    </lineage>
</organism>
<reference evidence="1" key="1">
    <citation type="submission" date="2021-02" db="EMBL/GenBank/DDBJ databases">
        <title>Co-localization of colistin and carbapenem -resistance genes on a novel transferable IncHI2 plasmid in Escherichia coli from chicken-origin.</title>
        <authorList>
            <person name="Hoffmann M."/>
            <person name="Balkey M."/>
            <person name="Ronco T."/>
            <person name="Hendriksen R.S."/>
        </authorList>
    </citation>
    <scope>NUCLEOTIDE SEQUENCE</scope>
    <source>
        <strain evidence="1">CFSAN083829</strain>
    </source>
</reference>
<protein>
    <recommendedName>
        <fullName evidence="3">Prophage protein</fullName>
    </recommendedName>
</protein>
<evidence type="ECO:0008006" key="3">
    <source>
        <dbReference type="Google" id="ProtNLM"/>
    </source>
</evidence>
<dbReference type="Proteomes" id="UP000663166">
    <property type="component" value="Chromosome"/>
</dbReference>
<gene>
    <name evidence="1" type="ORF">JNP96_11860</name>
</gene>
<sequence>MARNVKYYNSDNSPVLACTHGQYSHAFKSDWFRHDPCTEEQAEWLIQNYRRRGYEFQKDLSLDRLYWIISVRLPYSERPPRPSRTYQQRIWR</sequence>
<dbReference type="EMBL" id="CP070393">
    <property type="protein sequence ID" value="QRZ99582.1"/>
    <property type="molecule type" value="Genomic_DNA"/>
</dbReference>
<proteinExistence type="predicted"/>
<dbReference type="RefSeq" id="WP_045147635.1">
    <property type="nucleotide sequence ID" value="NZ_CAJZON010000015.1"/>
</dbReference>
<evidence type="ECO:0000313" key="1">
    <source>
        <dbReference type="EMBL" id="QRZ99582.1"/>
    </source>
</evidence>
<accession>A0A0D8VZC3</accession>
<evidence type="ECO:0000313" key="2">
    <source>
        <dbReference type="Proteomes" id="UP000663166"/>
    </source>
</evidence>
<dbReference type="AlphaFoldDB" id="A0A0D8VZC3"/>